<sequence>MTGWSPKVMLANGYKPDSGLGQNLQGRTDIVQLPEKRDNYGLGYKPDEEFAPPQWQKVKAVEAKPPFQKSLYLRGWYRNTEEEVATVLNSAHAQIIDTIRPATLGEKIRNWKATPPLCGSLGLHSVW</sequence>
<dbReference type="EMBL" id="QEFC01011622">
    <property type="protein sequence ID" value="KAE9444546.1"/>
    <property type="molecule type" value="Genomic_DNA"/>
</dbReference>
<protein>
    <recommendedName>
        <fullName evidence="1">G-patch domain-containing protein</fullName>
    </recommendedName>
</protein>
<name>A0A6A4K2V9_9ERIC</name>
<feature type="domain" description="G-patch" evidence="1">
    <location>
        <begin position="1"/>
        <end position="47"/>
    </location>
</feature>
<dbReference type="GO" id="GO:0003676">
    <property type="term" value="F:nucleic acid binding"/>
    <property type="evidence" value="ECO:0007669"/>
    <property type="project" value="InterPro"/>
</dbReference>
<dbReference type="PROSITE" id="PS50174">
    <property type="entry name" value="G_PATCH"/>
    <property type="match status" value="1"/>
</dbReference>
<reference evidence="2" key="1">
    <citation type="journal article" date="2019" name="Genome Biol. Evol.">
        <title>The Rhododendron genome and chromosomal organization provide insight into shared whole-genome duplications across the heath family (Ericaceae).</title>
        <authorList>
            <person name="Soza V.L."/>
            <person name="Lindsley D."/>
            <person name="Waalkes A."/>
            <person name="Ramage E."/>
            <person name="Patwardhan R.P."/>
            <person name="Burton J.N."/>
            <person name="Adey A."/>
            <person name="Kumar A."/>
            <person name="Qiu R."/>
            <person name="Shendure J."/>
            <person name="Hall B."/>
        </authorList>
    </citation>
    <scope>NUCLEOTIDE SEQUENCE</scope>
    <source>
        <strain evidence="2">RSF 1966-606</strain>
    </source>
</reference>
<gene>
    <name evidence="2" type="ORF">C3L33_23556</name>
</gene>
<feature type="non-terminal residue" evidence="2">
    <location>
        <position position="1"/>
    </location>
</feature>
<evidence type="ECO:0000313" key="2">
    <source>
        <dbReference type="EMBL" id="KAE9444546.1"/>
    </source>
</evidence>
<dbReference type="AlphaFoldDB" id="A0A6A4K2V9"/>
<organism evidence="2">
    <name type="scientific">Rhododendron williamsianum</name>
    <dbReference type="NCBI Taxonomy" id="262921"/>
    <lineage>
        <taxon>Eukaryota</taxon>
        <taxon>Viridiplantae</taxon>
        <taxon>Streptophyta</taxon>
        <taxon>Embryophyta</taxon>
        <taxon>Tracheophyta</taxon>
        <taxon>Spermatophyta</taxon>
        <taxon>Magnoliopsida</taxon>
        <taxon>eudicotyledons</taxon>
        <taxon>Gunneridae</taxon>
        <taxon>Pentapetalae</taxon>
        <taxon>asterids</taxon>
        <taxon>Ericales</taxon>
        <taxon>Ericaceae</taxon>
        <taxon>Ericoideae</taxon>
        <taxon>Rhodoreae</taxon>
        <taxon>Rhododendron</taxon>
    </lineage>
</organism>
<proteinExistence type="predicted"/>
<comment type="caution">
    <text evidence="2">The sequence shown here is derived from an EMBL/GenBank/DDBJ whole genome shotgun (WGS) entry which is preliminary data.</text>
</comment>
<evidence type="ECO:0000259" key="1">
    <source>
        <dbReference type="PROSITE" id="PS50174"/>
    </source>
</evidence>
<dbReference type="InterPro" id="IPR000467">
    <property type="entry name" value="G_patch_dom"/>
</dbReference>
<dbReference type="Pfam" id="PF01585">
    <property type="entry name" value="G-patch"/>
    <property type="match status" value="1"/>
</dbReference>
<dbReference type="OrthoDB" id="1296195at2759"/>
<accession>A0A6A4K2V9</accession>